<reference evidence="2" key="1">
    <citation type="journal article" date="2019" name="Int. J. Syst. Evol. Microbiol.">
        <title>The Global Catalogue of Microorganisms (GCM) 10K type strain sequencing project: providing services to taxonomists for standard genome sequencing and annotation.</title>
        <authorList>
            <consortium name="The Broad Institute Genomics Platform"/>
            <consortium name="The Broad Institute Genome Sequencing Center for Infectious Disease"/>
            <person name="Wu L."/>
            <person name="Ma J."/>
        </authorList>
    </citation>
    <scope>NUCLEOTIDE SEQUENCE [LARGE SCALE GENOMIC DNA]</scope>
    <source>
        <strain evidence="2">CGMCC 1.6774</strain>
    </source>
</reference>
<accession>A0ABW5ANL7</accession>
<dbReference type="RefSeq" id="WP_378478925.1">
    <property type="nucleotide sequence ID" value="NZ_JBHUIW010000020.1"/>
</dbReference>
<dbReference type="Proteomes" id="UP001597314">
    <property type="component" value="Unassembled WGS sequence"/>
</dbReference>
<proteinExistence type="predicted"/>
<evidence type="ECO:0000313" key="2">
    <source>
        <dbReference type="Proteomes" id="UP001597314"/>
    </source>
</evidence>
<name>A0ABW5ANL7_9BRAD</name>
<gene>
    <name evidence="1" type="ORF">ACFSOX_16600</name>
</gene>
<sequence>MSDGTDNLVLEQLRRIRASQERSELDLAVLKARVSGLEQVTGQILTLMGTMNQRMDRFDERLGRIERRLDLAEA</sequence>
<keyword evidence="2" id="KW-1185">Reference proteome</keyword>
<evidence type="ECO:0000313" key="1">
    <source>
        <dbReference type="EMBL" id="MFD2183776.1"/>
    </source>
</evidence>
<organism evidence="1 2">
    <name type="scientific">Rhodoplanes azumiensis</name>
    <dbReference type="NCBI Taxonomy" id="1897628"/>
    <lineage>
        <taxon>Bacteria</taxon>
        <taxon>Pseudomonadati</taxon>
        <taxon>Pseudomonadota</taxon>
        <taxon>Alphaproteobacteria</taxon>
        <taxon>Hyphomicrobiales</taxon>
        <taxon>Nitrobacteraceae</taxon>
        <taxon>Rhodoplanes</taxon>
    </lineage>
</organism>
<protein>
    <submittedName>
        <fullName evidence="1">Uncharacterized protein</fullName>
    </submittedName>
</protein>
<comment type="caution">
    <text evidence="1">The sequence shown here is derived from an EMBL/GenBank/DDBJ whole genome shotgun (WGS) entry which is preliminary data.</text>
</comment>
<dbReference type="EMBL" id="JBHUIW010000020">
    <property type="protein sequence ID" value="MFD2183776.1"/>
    <property type="molecule type" value="Genomic_DNA"/>
</dbReference>